<sequence length="157" mass="17410">MKIINLGSHSGAAYPDLRFYPSVFDHILEGVAALLLIAVWLSAFYFHANPQAVGVEASYGWMMAGCSLFTFLLLGASAYLPMRFYGLPFRLTDGNAGMQCMLAVRVVRMLNILLNALLLACLWAVANFRVMTLAMPVFGVLMAATFIAYYVLAYKYR</sequence>
<dbReference type="RefSeq" id="WP_125238910.1">
    <property type="nucleotide sequence ID" value="NZ_CALZWP010000059.1"/>
</dbReference>
<dbReference type="Proteomes" id="UP000279562">
    <property type="component" value="Unassembled WGS sequence"/>
</dbReference>
<protein>
    <recommendedName>
        <fullName evidence="4">Transmembrane protein</fullName>
    </recommendedName>
</protein>
<accession>A0A3P2ACQ7</accession>
<evidence type="ECO:0008006" key="4">
    <source>
        <dbReference type="Google" id="ProtNLM"/>
    </source>
</evidence>
<feature type="transmembrane region" description="Helical" evidence="1">
    <location>
        <begin position="131"/>
        <end position="152"/>
    </location>
</feature>
<dbReference type="AlphaFoldDB" id="A0A3P2ACQ7"/>
<feature type="transmembrane region" description="Helical" evidence="1">
    <location>
        <begin position="102"/>
        <end position="125"/>
    </location>
</feature>
<organism evidence="2 3">
    <name type="scientific">Prevotella heparinolytica</name>
    <dbReference type="NCBI Taxonomy" id="28113"/>
    <lineage>
        <taxon>Bacteria</taxon>
        <taxon>Pseudomonadati</taxon>
        <taxon>Bacteroidota</taxon>
        <taxon>Bacteroidia</taxon>
        <taxon>Bacteroidales</taxon>
        <taxon>Bacteroidaceae</taxon>
        <taxon>Bacteroides</taxon>
    </lineage>
</organism>
<evidence type="ECO:0000256" key="1">
    <source>
        <dbReference type="SAM" id="Phobius"/>
    </source>
</evidence>
<evidence type="ECO:0000313" key="2">
    <source>
        <dbReference type="EMBL" id="RRD91940.1"/>
    </source>
</evidence>
<feature type="transmembrane region" description="Helical" evidence="1">
    <location>
        <begin position="27"/>
        <end position="47"/>
    </location>
</feature>
<proteinExistence type="predicted"/>
<keyword evidence="1" id="KW-0812">Transmembrane</keyword>
<keyword evidence="1" id="KW-1133">Transmembrane helix</keyword>
<gene>
    <name evidence="2" type="ORF">EII33_05870</name>
</gene>
<keyword evidence="1" id="KW-0472">Membrane</keyword>
<feature type="transmembrane region" description="Helical" evidence="1">
    <location>
        <begin position="59"/>
        <end position="81"/>
    </location>
</feature>
<reference evidence="2 3" key="1">
    <citation type="submission" date="2018-11" db="EMBL/GenBank/DDBJ databases">
        <title>Genomes From Bacteria Associated with the Canine Oral Cavity: a Test Case for Automated Genome-Based Taxonomic Assignment.</title>
        <authorList>
            <person name="Coil D.A."/>
            <person name="Jospin G."/>
            <person name="Darling A.E."/>
            <person name="Wallis C."/>
            <person name="Davis I.J."/>
            <person name="Harris S."/>
            <person name="Eisen J.A."/>
            <person name="Holcombe L.J."/>
            <person name="O'Flynn C."/>
        </authorList>
    </citation>
    <scope>NUCLEOTIDE SEQUENCE [LARGE SCALE GENOMIC DNA]</scope>
    <source>
        <strain evidence="2 3">OH1047_COT-310</strain>
    </source>
</reference>
<comment type="caution">
    <text evidence="2">The sequence shown here is derived from an EMBL/GenBank/DDBJ whole genome shotgun (WGS) entry which is preliminary data.</text>
</comment>
<keyword evidence="3" id="KW-1185">Reference proteome</keyword>
<dbReference type="EMBL" id="RQYF01000018">
    <property type="protein sequence ID" value="RRD91940.1"/>
    <property type="molecule type" value="Genomic_DNA"/>
</dbReference>
<name>A0A3P2ACQ7_9BACE</name>
<evidence type="ECO:0000313" key="3">
    <source>
        <dbReference type="Proteomes" id="UP000279562"/>
    </source>
</evidence>